<dbReference type="EMBL" id="KY774314">
    <property type="protein sequence ID" value="ART30460.1"/>
    <property type="molecule type" value="Genomic_DNA"/>
</dbReference>
<sequence>MIGRSTQSQYTDSISIYFARSLLCFYKTNRKFGSGYSRLLV</sequence>
<dbReference type="AlphaFoldDB" id="A0A1Y0AZ94"/>
<accession>A0A1Y0AZ94</accession>
<name>A0A1Y0AZ94_9LAMI</name>
<reference evidence="1" key="1">
    <citation type="submission" date="2017-03" db="EMBL/GenBank/DDBJ databases">
        <title>The mitochondrial genome of the carnivorous plant Utricularia reniformis (Lentibulariaceae): structure, comparative analysis and evolutionary landmarks.</title>
        <authorList>
            <person name="Silva S.R."/>
            <person name="Alvarenga D.O."/>
            <person name="Michael T.P."/>
            <person name="Miranda V.F.O."/>
            <person name="Varani A.M."/>
        </authorList>
    </citation>
    <scope>NUCLEOTIDE SEQUENCE</scope>
</reference>
<geneLocation type="mitochondrion" evidence="1"/>
<organism evidence="1">
    <name type="scientific">Utricularia reniformis</name>
    <dbReference type="NCBI Taxonomy" id="192314"/>
    <lineage>
        <taxon>Eukaryota</taxon>
        <taxon>Viridiplantae</taxon>
        <taxon>Streptophyta</taxon>
        <taxon>Embryophyta</taxon>
        <taxon>Tracheophyta</taxon>
        <taxon>Spermatophyta</taxon>
        <taxon>Magnoliopsida</taxon>
        <taxon>eudicotyledons</taxon>
        <taxon>Gunneridae</taxon>
        <taxon>Pentapetalae</taxon>
        <taxon>asterids</taxon>
        <taxon>lamiids</taxon>
        <taxon>Lamiales</taxon>
        <taxon>Lentibulariaceae</taxon>
        <taxon>Utricularia</taxon>
    </lineage>
</organism>
<proteinExistence type="predicted"/>
<keyword evidence="1" id="KW-0496">Mitochondrion</keyword>
<protein>
    <submittedName>
        <fullName evidence="1">Uncharacterized protein</fullName>
    </submittedName>
</protein>
<evidence type="ECO:0000313" key="1">
    <source>
        <dbReference type="EMBL" id="ART30460.1"/>
    </source>
</evidence>
<gene>
    <name evidence="1" type="ORF">AEK19_MT0178</name>
</gene>